<dbReference type="FunFam" id="2.20.25.80:FF:000009">
    <property type="entry name" value="WRKY transcription factor 53"/>
    <property type="match status" value="1"/>
</dbReference>
<feature type="region of interest" description="Disordered" evidence="7">
    <location>
        <begin position="63"/>
        <end position="91"/>
    </location>
</feature>
<dbReference type="GO" id="GO:0000976">
    <property type="term" value="F:transcription cis-regulatory region binding"/>
    <property type="evidence" value="ECO:0007669"/>
    <property type="project" value="TreeGrafter"/>
</dbReference>
<protein>
    <recommendedName>
        <fullName evidence="8">WRKY domain-containing protein</fullName>
    </recommendedName>
</protein>
<reference evidence="9 10" key="1">
    <citation type="journal article" date="2023" name="G3 (Bethesda)">
        <title>A chromosome-length genome assembly and annotation of blackberry (Rubus argutus, cv. 'Hillquist').</title>
        <authorList>
            <person name="Bruna T."/>
            <person name="Aryal R."/>
            <person name="Dudchenko O."/>
            <person name="Sargent D.J."/>
            <person name="Mead D."/>
            <person name="Buti M."/>
            <person name="Cavallini A."/>
            <person name="Hytonen T."/>
            <person name="Andres J."/>
            <person name="Pham M."/>
            <person name="Weisz D."/>
            <person name="Mascagni F."/>
            <person name="Usai G."/>
            <person name="Natali L."/>
            <person name="Bassil N."/>
            <person name="Fernandez G.E."/>
            <person name="Lomsadze A."/>
            <person name="Armour M."/>
            <person name="Olukolu B."/>
            <person name="Poorten T."/>
            <person name="Britton C."/>
            <person name="Davik J."/>
            <person name="Ashrafi H."/>
            <person name="Aiden E.L."/>
            <person name="Borodovsky M."/>
            <person name="Worthington M."/>
        </authorList>
    </citation>
    <scope>NUCLEOTIDE SEQUENCE [LARGE SCALE GENOMIC DNA]</scope>
    <source>
        <strain evidence="9">PI 553951</strain>
    </source>
</reference>
<dbReference type="Gene3D" id="2.20.25.80">
    <property type="entry name" value="WRKY domain"/>
    <property type="match status" value="1"/>
</dbReference>
<dbReference type="GO" id="GO:0003700">
    <property type="term" value="F:DNA-binding transcription factor activity"/>
    <property type="evidence" value="ECO:0007669"/>
    <property type="project" value="InterPro"/>
</dbReference>
<evidence type="ECO:0000256" key="2">
    <source>
        <dbReference type="ARBA" id="ARBA00023015"/>
    </source>
</evidence>
<organism evidence="9 10">
    <name type="scientific">Rubus argutus</name>
    <name type="common">Southern blackberry</name>
    <dbReference type="NCBI Taxonomy" id="59490"/>
    <lineage>
        <taxon>Eukaryota</taxon>
        <taxon>Viridiplantae</taxon>
        <taxon>Streptophyta</taxon>
        <taxon>Embryophyta</taxon>
        <taxon>Tracheophyta</taxon>
        <taxon>Spermatophyta</taxon>
        <taxon>Magnoliopsida</taxon>
        <taxon>eudicotyledons</taxon>
        <taxon>Gunneridae</taxon>
        <taxon>Pentapetalae</taxon>
        <taxon>rosids</taxon>
        <taxon>fabids</taxon>
        <taxon>Rosales</taxon>
        <taxon>Rosaceae</taxon>
        <taxon>Rosoideae</taxon>
        <taxon>Rosoideae incertae sedis</taxon>
        <taxon>Rubus</taxon>
    </lineage>
</organism>
<dbReference type="PROSITE" id="PS50811">
    <property type="entry name" value="WRKY"/>
    <property type="match status" value="1"/>
</dbReference>
<feature type="domain" description="WRKY" evidence="8">
    <location>
        <begin position="127"/>
        <end position="190"/>
    </location>
</feature>
<dbReference type="InterPro" id="IPR003657">
    <property type="entry name" value="WRKY_dom"/>
</dbReference>
<comment type="similarity">
    <text evidence="6">Belongs to the WRKY group III family.</text>
</comment>
<comment type="caution">
    <text evidence="9">The sequence shown here is derived from an EMBL/GenBank/DDBJ whole genome shotgun (WGS) entry which is preliminary data.</text>
</comment>
<dbReference type="InterPro" id="IPR044810">
    <property type="entry name" value="WRKY_plant"/>
</dbReference>
<dbReference type="InterPro" id="IPR036576">
    <property type="entry name" value="WRKY_dom_sf"/>
</dbReference>
<dbReference type="GO" id="GO:0010150">
    <property type="term" value="P:leaf senescence"/>
    <property type="evidence" value="ECO:0007669"/>
    <property type="project" value="UniProtKB-ARBA"/>
</dbReference>
<evidence type="ECO:0000256" key="6">
    <source>
        <dbReference type="ARBA" id="ARBA00060850"/>
    </source>
</evidence>
<dbReference type="GO" id="GO:0009751">
    <property type="term" value="P:response to salicylic acid"/>
    <property type="evidence" value="ECO:0007669"/>
    <property type="project" value="UniProtKB-ARBA"/>
</dbReference>
<dbReference type="GO" id="GO:0010193">
    <property type="term" value="P:response to ozone"/>
    <property type="evidence" value="ECO:0007669"/>
    <property type="project" value="UniProtKB-ARBA"/>
</dbReference>
<evidence type="ECO:0000313" key="9">
    <source>
        <dbReference type="EMBL" id="KAK9910218.1"/>
    </source>
</evidence>
<keyword evidence="2" id="KW-0805">Transcription regulation</keyword>
<sequence>MEKRKGTMGNWDQKALTSELTQGKEVAEQLKNHLHHSSSSQEETEFLIAKLLSSYEKALSVLTRDGSSEGESKQIQGSMLDSPCSFGNSSSPLSDISDQDCKNKNVFKKRKTMPKRTEQVKVCAGTGQDESLNDGFSWRKYGQKDILGANHPRGYYRCTHRNTAGCLATKQVQKSDADPTIFMLTYTGEHTCHLVSQSKGKKNVSLKQEAETPRQSPEKSFSFGLRVKTEDLDTREEGNEIFRPFSFPSTPIESENNVVGDLVFSAMENDFMHCSYAPTFGSPPTFESDYFAAVSPCHFGLVGNDVQTSESDLTHEILSAPTSVTNSPIGDFGDFGDFGFSLEDLDFY</sequence>
<evidence type="ECO:0000256" key="3">
    <source>
        <dbReference type="ARBA" id="ARBA00023125"/>
    </source>
</evidence>
<keyword evidence="3" id="KW-0238">DNA-binding</keyword>
<evidence type="ECO:0000256" key="7">
    <source>
        <dbReference type="SAM" id="MobiDB-lite"/>
    </source>
</evidence>
<evidence type="ECO:0000259" key="8">
    <source>
        <dbReference type="PROSITE" id="PS50811"/>
    </source>
</evidence>
<keyword evidence="5" id="KW-0539">Nucleus</keyword>
<evidence type="ECO:0000256" key="4">
    <source>
        <dbReference type="ARBA" id="ARBA00023163"/>
    </source>
</evidence>
<dbReference type="EMBL" id="JBEDUW010000007">
    <property type="protein sequence ID" value="KAK9910218.1"/>
    <property type="molecule type" value="Genomic_DNA"/>
</dbReference>
<dbReference type="SUPFAM" id="SSF118290">
    <property type="entry name" value="WRKY DNA-binding domain"/>
    <property type="match status" value="1"/>
</dbReference>
<name>A0AAW1VSF4_RUBAR</name>
<feature type="region of interest" description="Disordered" evidence="7">
    <location>
        <begin position="1"/>
        <end position="41"/>
    </location>
</feature>
<dbReference type="GO" id="GO:0042542">
    <property type="term" value="P:response to hydrogen peroxide"/>
    <property type="evidence" value="ECO:0007669"/>
    <property type="project" value="UniProtKB-ARBA"/>
</dbReference>
<keyword evidence="4" id="KW-0804">Transcription</keyword>
<comment type="subcellular location">
    <subcellularLocation>
        <location evidence="1">Nucleus</location>
    </subcellularLocation>
</comment>
<evidence type="ECO:0000256" key="5">
    <source>
        <dbReference type="ARBA" id="ARBA00023242"/>
    </source>
</evidence>
<evidence type="ECO:0000313" key="10">
    <source>
        <dbReference type="Proteomes" id="UP001457282"/>
    </source>
</evidence>
<accession>A0AAW1VSF4</accession>
<proteinExistence type="inferred from homology"/>
<dbReference type="Proteomes" id="UP001457282">
    <property type="component" value="Unassembled WGS sequence"/>
</dbReference>
<dbReference type="SMART" id="SM00774">
    <property type="entry name" value="WRKY"/>
    <property type="match status" value="1"/>
</dbReference>
<dbReference type="PANTHER" id="PTHR32096">
    <property type="entry name" value="WRKY TRANSCRIPTION FACTOR 30-RELATED-RELATED"/>
    <property type="match status" value="1"/>
</dbReference>
<dbReference type="PANTHER" id="PTHR32096:SF133">
    <property type="entry name" value="WRKY TRANSCRIPTION FACTOR 41-RELATED"/>
    <property type="match status" value="1"/>
</dbReference>
<keyword evidence="10" id="KW-1185">Reference proteome</keyword>
<feature type="compositionally biased region" description="Polar residues" evidence="7">
    <location>
        <begin position="73"/>
        <end position="91"/>
    </location>
</feature>
<dbReference type="AlphaFoldDB" id="A0AAW1VSF4"/>
<evidence type="ECO:0000256" key="1">
    <source>
        <dbReference type="ARBA" id="ARBA00004123"/>
    </source>
</evidence>
<gene>
    <name evidence="9" type="ORF">M0R45_034189</name>
</gene>
<dbReference type="Pfam" id="PF03106">
    <property type="entry name" value="WRKY"/>
    <property type="match status" value="1"/>
</dbReference>
<dbReference type="GO" id="GO:0005634">
    <property type="term" value="C:nucleus"/>
    <property type="evidence" value="ECO:0007669"/>
    <property type="project" value="UniProtKB-SubCell"/>
</dbReference>